<dbReference type="SUPFAM" id="SSF52172">
    <property type="entry name" value="CheY-like"/>
    <property type="match status" value="1"/>
</dbReference>
<dbReference type="Proteomes" id="UP000620139">
    <property type="component" value="Unassembled WGS sequence"/>
</dbReference>
<dbReference type="AlphaFoldDB" id="A0A931NCP5"/>
<evidence type="ECO:0000313" key="2">
    <source>
        <dbReference type="Proteomes" id="UP000620139"/>
    </source>
</evidence>
<dbReference type="EMBL" id="JAEDAL010000001">
    <property type="protein sequence ID" value="MBH9551465.1"/>
    <property type="molecule type" value="Genomic_DNA"/>
</dbReference>
<dbReference type="RefSeq" id="WP_198099078.1">
    <property type="nucleotide sequence ID" value="NZ_JAEDAL010000001.1"/>
</dbReference>
<proteinExistence type="predicted"/>
<protein>
    <recommendedName>
        <fullName evidence="3">Response regulatory domain-containing protein</fullName>
    </recommendedName>
</protein>
<evidence type="ECO:0008006" key="3">
    <source>
        <dbReference type="Google" id="ProtNLM"/>
    </source>
</evidence>
<organism evidence="1 2">
    <name type="scientific">Inhella gelatinilytica</name>
    <dbReference type="NCBI Taxonomy" id="2795030"/>
    <lineage>
        <taxon>Bacteria</taxon>
        <taxon>Pseudomonadati</taxon>
        <taxon>Pseudomonadota</taxon>
        <taxon>Betaproteobacteria</taxon>
        <taxon>Burkholderiales</taxon>
        <taxon>Sphaerotilaceae</taxon>
        <taxon>Inhella</taxon>
    </lineage>
</organism>
<name>A0A931NCP5_9BURK</name>
<sequence length="74" mass="7998">MSDSRTRAHPILVVEDVVEMRELLLRLLRVLGYGPIAAGVTDYLLKPFTLATLESKLNRALAAPHAAGAPPHSP</sequence>
<accession>A0A931NCP5</accession>
<gene>
    <name evidence="1" type="ORF">I7X43_01275</name>
</gene>
<evidence type="ECO:0000313" key="1">
    <source>
        <dbReference type="EMBL" id="MBH9551465.1"/>
    </source>
</evidence>
<reference evidence="1" key="1">
    <citation type="submission" date="2020-12" db="EMBL/GenBank/DDBJ databases">
        <title>The genome sequence of Inhella sp. 4Y17.</title>
        <authorList>
            <person name="Liu Y."/>
        </authorList>
    </citation>
    <scope>NUCLEOTIDE SEQUENCE</scope>
    <source>
        <strain evidence="1">4Y10</strain>
    </source>
</reference>
<keyword evidence="2" id="KW-1185">Reference proteome</keyword>
<dbReference type="InterPro" id="IPR011006">
    <property type="entry name" value="CheY-like_superfamily"/>
</dbReference>
<comment type="caution">
    <text evidence="1">The sequence shown here is derived from an EMBL/GenBank/DDBJ whole genome shotgun (WGS) entry which is preliminary data.</text>
</comment>